<gene>
    <name evidence="3" type="primary">LOC100185168</name>
</gene>
<organism evidence="3">
    <name type="scientific">Phallusia mammillata</name>
    <dbReference type="NCBI Taxonomy" id="59560"/>
    <lineage>
        <taxon>Eukaryota</taxon>
        <taxon>Metazoa</taxon>
        <taxon>Chordata</taxon>
        <taxon>Tunicata</taxon>
        <taxon>Ascidiacea</taxon>
        <taxon>Phlebobranchia</taxon>
        <taxon>Ascidiidae</taxon>
        <taxon>Phallusia</taxon>
    </lineage>
</organism>
<proteinExistence type="evidence at transcript level"/>
<feature type="transmembrane region" description="Helical" evidence="2">
    <location>
        <begin position="326"/>
        <end position="346"/>
    </location>
</feature>
<feature type="region of interest" description="Disordered" evidence="1">
    <location>
        <begin position="194"/>
        <end position="235"/>
    </location>
</feature>
<keyword evidence="2" id="KW-1133">Transmembrane helix</keyword>
<feature type="region of interest" description="Disordered" evidence="1">
    <location>
        <begin position="254"/>
        <end position="305"/>
    </location>
</feature>
<dbReference type="AlphaFoldDB" id="A0A6F9DIF0"/>
<dbReference type="EMBL" id="LR787057">
    <property type="protein sequence ID" value="CAB3262919.1"/>
    <property type="molecule type" value="mRNA"/>
</dbReference>
<dbReference type="GO" id="GO:0042981">
    <property type="term" value="P:regulation of apoptotic process"/>
    <property type="evidence" value="ECO:0007669"/>
    <property type="project" value="InterPro"/>
</dbReference>
<reference evidence="3" key="1">
    <citation type="submission" date="2020-04" db="EMBL/GenBank/DDBJ databases">
        <authorList>
            <person name="Neveu A P."/>
        </authorList>
    </citation>
    <scope>NUCLEOTIDE SEQUENCE</scope>
    <source>
        <tissue evidence="3">Whole embryo</tissue>
    </source>
</reference>
<name>A0A6F9DIF0_9ASCI</name>
<dbReference type="Gene3D" id="1.10.437.10">
    <property type="entry name" value="Blc2-like"/>
    <property type="match status" value="1"/>
</dbReference>
<sequence length="350" mass="38136">MSEMESTASFMDQCRIVCLSYFKEISIDSDEISDDQKTKLHNVIEKEMDAFECAKADLLITSKFLAEMSLTFGEPIVSTVVSCVEDLSHQSLNEDSFQDCIGKVIPEHQTWDHISLLLFVSYKLFGKLDLSQLVDVVDLTARYLRSECRPFIDSQGGWKITGDQMSSSGILSSIVMVDRPATTENLEMQMSHFQTESLPQVLSPPASPPFSLLQGNPDDERDSLNSATPPEMVERPPMTASLMQMMGGGDMVDNGNTGASSDSSGFEMVSGGQKKIPEPSQEMVSMPPDSELTSDAPVSPSLSRSYDKPIVSSAAAIKEESTLADYIPHISVGVAAAAACIGFLMLRKNT</sequence>
<dbReference type="SUPFAM" id="SSF56854">
    <property type="entry name" value="Bcl-2 inhibitors of programmed cell death"/>
    <property type="match status" value="1"/>
</dbReference>
<keyword evidence="2" id="KW-0472">Membrane</keyword>
<accession>A0A6F9DIF0</accession>
<dbReference type="InterPro" id="IPR036834">
    <property type="entry name" value="Bcl-2-like_sf"/>
</dbReference>
<protein>
    <submittedName>
        <fullName evidence="3">Uncharacterized protein LOC100185168</fullName>
    </submittedName>
</protein>
<evidence type="ECO:0000256" key="1">
    <source>
        <dbReference type="SAM" id="MobiDB-lite"/>
    </source>
</evidence>
<keyword evidence="2" id="KW-0812">Transmembrane</keyword>
<evidence type="ECO:0000256" key="2">
    <source>
        <dbReference type="SAM" id="Phobius"/>
    </source>
</evidence>
<evidence type="ECO:0000313" key="3">
    <source>
        <dbReference type="EMBL" id="CAB3262919.1"/>
    </source>
</evidence>